<dbReference type="RefSeq" id="WP_068264034.1">
    <property type="nucleotide sequence ID" value="NZ_LWSK01000054.1"/>
</dbReference>
<evidence type="ECO:0000313" key="1">
    <source>
        <dbReference type="EMBL" id="KAA1259334.1"/>
    </source>
</evidence>
<name>A0A5B1CJ66_9BACT</name>
<dbReference type="EMBL" id="VRLW01000001">
    <property type="protein sequence ID" value="KAA1259334.1"/>
    <property type="molecule type" value="Genomic_DNA"/>
</dbReference>
<evidence type="ECO:0000313" key="2">
    <source>
        <dbReference type="Proteomes" id="UP000322699"/>
    </source>
</evidence>
<keyword evidence="2" id="KW-1185">Reference proteome</keyword>
<gene>
    <name evidence="1" type="ORF">LF1_18660</name>
</gene>
<sequence>MSRSLEHLLTLANQGRNAGSSGAEKQARAIVTVIVNNAVGLDGLASAGISELIDIVQKSPMEGRDTVKRIAAV</sequence>
<proteinExistence type="predicted"/>
<comment type="caution">
    <text evidence="1">The sequence shown here is derived from an EMBL/GenBank/DDBJ whole genome shotgun (WGS) entry which is preliminary data.</text>
</comment>
<organism evidence="1 2">
    <name type="scientific">Rubripirellula obstinata</name>
    <dbReference type="NCBI Taxonomy" id="406547"/>
    <lineage>
        <taxon>Bacteria</taxon>
        <taxon>Pseudomonadati</taxon>
        <taxon>Planctomycetota</taxon>
        <taxon>Planctomycetia</taxon>
        <taxon>Pirellulales</taxon>
        <taxon>Pirellulaceae</taxon>
        <taxon>Rubripirellula</taxon>
    </lineage>
</organism>
<dbReference type="Proteomes" id="UP000322699">
    <property type="component" value="Unassembled WGS sequence"/>
</dbReference>
<dbReference type="AlphaFoldDB" id="A0A5B1CJ66"/>
<reference evidence="1 2" key="1">
    <citation type="submission" date="2019-08" db="EMBL/GenBank/DDBJ databases">
        <title>Deep-cultivation of Planctomycetes and their phenomic and genomic characterization uncovers novel biology.</title>
        <authorList>
            <person name="Wiegand S."/>
            <person name="Jogler M."/>
            <person name="Boedeker C."/>
            <person name="Pinto D."/>
            <person name="Vollmers J."/>
            <person name="Rivas-Marin E."/>
            <person name="Kohn T."/>
            <person name="Peeters S.H."/>
            <person name="Heuer A."/>
            <person name="Rast P."/>
            <person name="Oberbeckmann S."/>
            <person name="Bunk B."/>
            <person name="Jeske O."/>
            <person name="Meyerdierks A."/>
            <person name="Storesund J.E."/>
            <person name="Kallscheuer N."/>
            <person name="Luecker S."/>
            <person name="Lage O.M."/>
            <person name="Pohl T."/>
            <person name="Merkel B.J."/>
            <person name="Hornburger P."/>
            <person name="Mueller R.-W."/>
            <person name="Bruemmer F."/>
            <person name="Labrenz M."/>
            <person name="Spormann A.M."/>
            <person name="Op Den Camp H."/>
            <person name="Overmann J."/>
            <person name="Amann R."/>
            <person name="Jetten M.S.M."/>
            <person name="Mascher T."/>
            <person name="Medema M.H."/>
            <person name="Devos D.P."/>
            <person name="Kaster A.-K."/>
            <person name="Ovreas L."/>
            <person name="Rohde M."/>
            <person name="Galperin M.Y."/>
            <person name="Jogler C."/>
        </authorList>
    </citation>
    <scope>NUCLEOTIDE SEQUENCE [LARGE SCALE GENOMIC DNA]</scope>
    <source>
        <strain evidence="1 2">LF1</strain>
    </source>
</reference>
<accession>A0A5B1CJ66</accession>
<protein>
    <submittedName>
        <fullName evidence="1">Uncharacterized protein</fullName>
    </submittedName>
</protein>